<gene>
    <name evidence="2" type="ORF">GCM10011516_11770</name>
</gene>
<sequence length="261" mass="29149">MLLPTRVVSQTKGEIEIGVGLYSFNKFPFKEAVQMSKKANVRNVEGFSFHQLGGEFGKSLFVDLSDSELAKMKEILKTNNIQMQSMYVDAKTTSDWEKVFKQADKLGLKYLVGEPDPQLLDVVNNLAKKYDLPFGIHEHAKGLSHYWHPDSVLTAINGRSHLKACADIGHWVRSGLDPVECLKNLEGNILSLHVKDLDSAGNPNAKDVNAGAGVIDFDAVVSELKRQGFVGDIFIECEHNWDNNLKDVIESVNYMNQKTKL</sequence>
<dbReference type="PANTHER" id="PTHR12110">
    <property type="entry name" value="HYDROXYPYRUVATE ISOMERASE"/>
    <property type="match status" value="1"/>
</dbReference>
<evidence type="ECO:0000313" key="2">
    <source>
        <dbReference type="EMBL" id="GGE15653.1"/>
    </source>
</evidence>
<reference evidence="2" key="2">
    <citation type="submission" date="2020-09" db="EMBL/GenBank/DDBJ databases">
        <authorList>
            <person name="Sun Q."/>
            <person name="Zhou Y."/>
        </authorList>
    </citation>
    <scope>NUCLEOTIDE SEQUENCE</scope>
    <source>
        <strain evidence="2">CGMCC 1.15966</strain>
    </source>
</reference>
<proteinExistence type="predicted"/>
<dbReference type="SUPFAM" id="SSF51658">
    <property type="entry name" value="Xylose isomerase-like"/>
    <property type="match status" value="1"/>
</dbReference>
<dbReference type="PANTHER" id="PTHR12110:SF41">
    <property type="entry name" value="INOSOSE DEHYDRATASE"/>
    <property type="match status" value="1"/>
</dbReference>
<reference evidence="2" key="1">
    <citation type="journal article" date="2014" name="Int. J. Syst. Evol. Microbiol.">
        <title>Complete genome sequence of Corynebacterium casei LMG S-19264T (=DSM 44701T), isolated from a smear-ripened cheese.</title>
        <authorList>
            <consortium name="US DOE Joint Genome Institute (JGI-PGF)"/>
            <person name="Walter F."/>
            <person name="Albersmeier A."/>
            <person name="Kalinowski J."/>
            <person name="Ruckert C."/>
        </authorList>
    </citation>
    <scope>NUCLEOTIDE SEQUENCE</scope>
    <source>
        <strain evidence="2">CGMCC 1.15966</strain>
    </source>
</reference>
<dbReference type="InterPro" id="IPR036237">
    <property type="entry name" value="Xyl_isomerase-like_sf"/>
</dbReference>
<evidence type="ECO:0000313" key="3">
    <source>
        <dbReference type="Proteomes" id="UP000614460"/>
    </source>
</evidence>
<dbReference type="AlphaFoldDB" id="A0A8H9FXK3"/>
<dbReference type="InterPro" id="IPR013022">
    <property type="entry name" value="Xyl_isomerase-like_TIM-brl"/>
</dbReference>
<evidence type="ECO:0000259" key="1">
    <source>
        <dbReference type="Pfam" id="PF01261"/>
    </source>
</evidence>
<keyword evidence="3" id="KW-1185">Reference proteome</keyword>
<dbReference type="Gene3D" id="3.20.20.150">
    <property type="entry name" value="Divalent-metal-dependent TIM barrel enzymes"/>
    <property type="match status" value="1"/>
</dbReference>
<feature type="domain" description="Xylose isomerase-like TIM barrel" evidence="1">
    <location>
        <begin position="60"/>
        <end position="255"/>
    </location>
</feature>
<name>A0A8H9FXK3_9SPHI</name>
<organism evidence="2 3">
    <name type="scientific">Sphingobacterium cellulitidis</name>
    <dbReference type="NCBI Taxonomy" id="1768011"/>
    <lineage>
        <taxon>Bacteria</taxon>
        <taxon>Pseudomonadati</taxon>
        <taxon>Bacteroidota</taxon>
        <taxon>Sphingobacteriia</taxon>
        <taxon>Sphingobacteriales</taxon>
        <taxon>Sphingobacteriaceae</taxon>
        <taxon>Sphingobacterium</taxon>
    </lineage>
</organism>
<comment type="caution">
    <text evidence="2">The sequence shown here is derived from an EMBL/GenBank/DDBJ whole genome shotgun (WGS) entry which is preliminary data.</text>
</comment>
<protein>
    <recommendedName>
        <fullName evidence="1">Xylose isomerase-like TIM barrel domain-containing protein</fullName>
    </recommendedName>
</protein>
<dbReference type="EMBL" id="BMKM01000002">
    <property type="protein sequence ID" value="GGE15653.1"/>
    <property type="molecule type" value="Genomic_DNA"/>
</dbReference>
<dbReference type="Proteomes" id="UP000614460">
    <property type="component" value="Unassembled WGS sequence"/>
</dbReference>
<dbReference type="Pfam" id="PF01261">
    <property type="entry name" value="AP_endonuc_2"/>
    <property type="match status" value="1"/>
</dbReference>
<accession>A0A8H9FXK3</accession>
<dbReference type="InterPro" id="IPR050312">
    <property type="entry name" value="IolE/XylAMocC-like"/>
</dbReference>